<sequence>MGQDPDKSTGASTGLGACHISSKLHDGTGRRADRTPAKTMRQQVWNYGAAVGHGTKELWGCGGTNPAAQRADAVRTPLLQTTHDPTVDILTFAGLSKTGGPIEVCMADLQRFVQDSDSFAHTGYRGAEHGAEPWAPGF</sequence>
<accession>A0AAD6BVF7</accession>
<reference evidence="2" key="2">
    <citation type="journal article" date="2023" name="IMA Fungus">
        <title>Comparative genomic study of the Penicillium genus elucidates a diverse pangenome and 15 lateral gene transfer events.</title>
        <authorList>
            <person name="Petersen C."/>
            <person name="Sorensen T."/>
            <person name="Nielsen M.R."/>
            <person name="Sondergaard T.E."/>
            <person name="Sorensen J.L."/>
            <person name="Fitzpatrick D.A."/>
            <person name="Frisvad J.C."/>
            <person name="Nielsen K.L."/>
        </authorList>
    </citation>
    <scope>NUCLEOTIDE SEQUENCE</scope>
    <source>
        <strain evidence="2">IBT 16125</strain>
    </source>
</reference>
<dbReference type="PROSITE" id="PS51257">
    <property type="entry name" value="PROKAR_LIPOPROTEIN"/>
    <property type="match status" value="1"/>
</dbReference>
<evidence type="ECO:0000313" key="2">
    <source>
        <dbReference type="EMBL" id="KAJ5433340.1"/>
    </source>
</evidence>
<name>A0AAD6BVF7_9EURO</name>
<evidence type="ECO:0000256" key="1">
    <source>
        <dbReference type="SAM" id="MobiDB-lite"/>
    </source>
</evidence>
<feature type="compositionally biased region" description="Basic and acidic residues" evidence="1">
    <location>
        <begin position="23"/>
        <end position="36"/>
    </location>
</feature>
<organism evidence="2 3">
    <name type="scientific">Penicillium daleae</name>
    <dbReference type="NCBI Taxonomy" id="63821"/>
    <lineage>
        <taxon>Eukaryota</taxon>
        <taxon>Fungi</taxon>
        <taxon>Dikarya</taxon>
        <taxon>Ascomycota</taxon>
        <taxon>Pezizomycotina</taxon>
        <taxon>Eurotiomycetes</taxon>
        <taxon>Eurotiomycetidae</taxon>
        <taxon>Eurotiales</taxon>
        <taxon>Aspergillaceae</taxon>
        <taxon>Penicillium</taxon>
    </lineage>
</organism>
<dbReference type="Proteomes" id="UP001213681">
    <property type="component" value="Unassembled WGS sequence"/>
</dbReference>
<dbReference type="GeneID" id="81606120"/>
<reference evidence="2" key="1">
    <citation type="submission" date="2022-12" db="EMBL/GenBank/DDBJ databases">
        <authorList>
            <person name="Petersen C."/>
        </authorList>
    </citation>
    <scope>NUCLEOTIDE SEQUENCE</scope>
    <source>
        <strain evidence="2">IBT 16125</strain>
    </source>
</reference>
<gene>
    <name evidence="2" type="ORF">N7458_012496</name>
</gene>
<protein>
    <submittedName>
        <fullName evidence="2">Uncharacterized protein</fullName>
    </submittedName>
</protein>
<feature type="region of interest" description="Disordered" evidence="1">
    <location>
        <begin position="1"/>
        <end position="37"/>
    </location>
</feature>
<comment type="caution">
    <text evidence="2">The sequence shown here is derived from an EMBL/GenBank/DDBJ whole genome shotgun (WGS) entry which is preliminary data.</text>
</comment>
<keyword evidence="3" id="KW-1185">Reference proteome</keyword>
<dbReference type="EMBL" id="JAPVEA010000009">
    <property type="protein sequence ID" value="KAJ5433340.1"/>
    <property type="molecule type" value="Genomic_DNA"/>
</dbReference>
<evidence type="ECO:0000313" key="3">
    <source>
        <dbReference type="Proteomes" id="UP001213681"/>
    </source>
</evidence>
<dbReference type="RefSeq" id="XP_056760631.1">
    <property type="nucleotide sequence ID" value="XM_056915877.1"/>
</dbReference>
<proteinExistence type="predicted"/>
<dbReference type="AlphaFoldDB" id="A0AAD6BVF7"/>